<evidence type="ECO:0000256" key="12">
    <source>
        <dbReference type="ARBA" id="ARBA00066666"/>
    </source>
</evidence>
<evidence type="ECO:0000256" key="1">
    <source>
        <dbReference type="ARBA" id="ARBA00001946"/>
    </source>
</evidence>
<dbReference type="GO" id="GO:0006099">
    <property type="term" value="P:tricarboxylic acid cycle"/>
    <property type="evidence" value="ECO:0007669"/>
    <property type="project" value="TreeGrafter"/>
</dbReference>
<dbReference type="GO" id="GO:0000287">
    <property type="term" value="F:magnesium ion binding"/>
    <property type="evidence" value="ECO:0007669"/>
    <property type="project" value="InterPro"/>
</dbReference>
<evidence type="ECO:0000256" key="5">
    <source>
        <dbReference type="ARBA" id="ARBA00022723"/>
    </source>
</evidence>
<dbReference type="OrthoDB" id="10261637at2759"/>
<dbReference type="Pfam" id="PF00180">
    <property type="entry name" value="Iso_dh"/>
    <property type="match status" value="1"/>
</dbReference>
<evidence type="ECO:0000256" key="9">
    <source>
        <dbReference type="ARBA" id="ARBA00023154"/>
    </source>
</evidence>
<keyword evidence="8" id="KW-0520">NAD</keyword>
<evidence type="ECO:0000256" key="10">
    <source>
        <dbReference type="ARBA" id="ARBA00052540"/>
    </source>
</evidence>
<keyword evidence="3" id="KW-0597">Phosphoprotein</keyword>
<dbReference type="InterPro" id="IPR024084">
    <property type="entry name" value="IsoPropMal-DH-like_dom"/>
</dbReference>
<dbReference type="GO" id="GO:0005739">
    <property type="term" value="C:mitochondrion"/>
    <property type="evidence" value="ECO:0007669"/>
    <property type="project" value="TreeGrafter"/>
</dbReference>
<keyword evidence="7" id="KW-0560">Oxidoreductase</keyword>
<dbReference type="PROSITE" id="PS00470">
    <property type="entry name" value="IDH_IMDH"/>
    <property type="match status" value="1"/>
</dbReference>
<dbReference type="AlphaFoldDB" id="A0A1E3NN38"/>
<evidence type="ECO:0000256" key="8">
    <source>
        <dbReference type="ARBA" id="ARBA00023027"/>
    </source>
</evidence>
<dbReference type="GO" id="GO:0019878">
    <property type="term" value="P:lysine biosynthetic process via aminoadipic acid"/>
    <property type="evidence" value="ECO:0007669"/>
    <property type="project" value="EnsemblFungi"/>
</dbReference>
<dbReference type="Proteomes" id="UP000094455">
    <property type="component" value="Unassembled WGS sequence"/>
</dbReference>
<dbReference type="EC" id="1.1.1.87" evidence="12"/>
<evidence type="ECO:0000259" key="13">
    <source>
        <dbReference type="SMART" id="SM01329"/>
    </source>
</evidence>
<evidence type="ECO:0000313" key="15">
    <source>
        <dbReference type="Proteomes" id="UP000094455"/>
    </source>
</evidence>
<dbReference type="InterPro" id="IPR019818">
    <property type="entry name" value="IsoCit/isopropylmalate_DH_CS"/>
</dbReference>
<evidence type="ECO:0000256" key="4">
    <source>
        <dbReference type="ARBA" id="ARBA00022605"/>
    </source>
</evidence>
<dbReference type="SUPFAM" id="SSF53659">
    <property type="entry name" value="Isocitrate/Isopropylmalate dehydrogenase-like"/>
    <property type="match status" value="1"/>
</dbReference>
<evidence type="ECO:0000256" key="7">
    <source>
        <dbReference type="ARBA" id="ARBA00023002"/>
    </source>
</evidence>
<evidence type="ECO:0000313" key="14">
    <source>
        <dbReference type="EMBL" id="ODQ47520.1"/>
    </source>
</evidence>
<keyword evidence="6" id="KW-0460">Magnesium</keyword>
<dbReference type="GO" id="GO:0004449">
    <property type="term" value="F:isocitrate dehydrogenase (NAD+) activity"/>
    <property type="evidence" value="ECO:0007669"/>
    <property type="project" value="TreeGrafter"/>
</dbReference>
<comment type="cofactor">
    <cofactor evidence="1">
        <name>Mg(2+)</name>
        <dbReference type="ChEBI" id="CHEBI:18420"/>
    </cofactor>
</comment>
<comment type="catalytic activity">
    <reaction evidence="10">
        <text>(2R,3S)-homoisocitrate + NAD(+) = 2-oxoadipate + CO2 + NADH</text>
        <dbReference type="Rhea" id="RHEA:11900"/>
        <dbReference type="ChEBI" id="CHEBI:15404"/>
        <dbReference type="ChEBI" id="CHEBI:16526"/>
        <dbReference type="ChEBI" id="CHEBI:57499"/>
        <dbReference type="ChEBI" id="CHEBI:57540"/>
        <dbReference type="ChEBI" id="CHEBI:57945"/>
        <dbReference type="EC" id="1.1.1.87"/>
    </reaction>
</comment>
<gene>
    <name evidence="14" type="ORF">PICMEDRAFT_71583</name>
</gene>
<evidence type="ECO:0000256" key="6">
    <source>
        <dbReference type="ARBA" id="ARBA00022842"/>
    </source>
</evidence>
<protein>
    <recommendedName>
        <fullName evidence="12">homoisocitrate dehydrogenase</fullName>
        <ecNumber evidence="12">1.1.1.87</ecNumber>
    </recommendedName>
</protein>
<feature type="domain" description="Isopropylmalate dehydrogenase-like" evidence="13">
    <location>
        <begin position="21"/>
        <end position="368"/>
    </location>
</feature>
<dbReference type="FunFam" id="3.40.718.10:FF:000012">
    <property type="entry name" value="Homoisocitrate dehydrogenase, mitochondrial"/>
    <property type="match status" value="1"/>
</dbReference>
<organism evidence="14 15">
    <name type="scientific">Pichia membranifaciens NRRL Y-2026</name>
    <dbReference type="NCBI Taxonomy" id="763406"/>
    <lineage>
        <taxon>Eukaryota</taxon>
        <taxon>Fungi</taxon>
        <taxon>Dikarya</taxon>
        <taxon>Ascomycota</taxon>
        <taxon>Saccharomycotina</taxon>
        <taxon>Pichiomycetes</taxon>
        <taxon>Pichiales</taxon>
        <taxon>Pichiaceae</taxon>
        <taxon>Pichia</taxon>
    </lineage>
</organism>
<keyword evidence="4" id="KW-0028">Amino-acid biosynthesis</keyword>
<keyword evidence="15" id="KW-1185">Reference proteome</keyword>
<dbReference type="GO" id="GO:0047046">
    <property type="term" value="F:homoisocitrate dehydrogenase activity"/>
    <property type="evidence" value="ECO:0007669"/>
    <property type="project" value="UniProtKB-EC"/>
</dbReference>
<dbReference type="STRING" id="763406.A0A1E3NN38"/>
<name>A0A1E3NN38_9ASCO</name>
<evidence type="ECO:0000256" key="2">
    <source>
        <dbReference type="ARBA" id="ARBA00007769"/>
    </source>
</evidence>
<keyword evidence="5" id="KW-0479">Metal-binding</keyword>
<accession>A0A1E3NN38</accession>
<dbReference type="RefSeq" id="XP_019018633.1">
    <property type="nucleotide sequence ID" value="XM_019163958.1"/>
</dbReference>
<dbReference type="GeneID" id="30180645"/>
<dbReference type="PANTHER" id="PTHR11835">
    <property type="entry name" value="DECARBOXYLATING DEHYDROGENASES-ISOCITRATE, ISOPROPYLMALATE, TARTRATE"/>
    <property type="match status" value="1"/>
</dbReference>
<comment type="pathway">
    <text evidence="11">Amino-acid biosynthesis; L-lysine biosynthesis via AAA pathway; L-alpha-aminoadipate from 2-oxoglutarate: step 4/5.</text>
</comment>
<sequence length="372" mass="40174">MLAASRNTARRAYSTAPKSLTIGLIPGDGIGREVIPAGKQVLEALPSQFGLKFNFVDLNAGFELFKKTGTALPEDTVEALKSSCDGALFGAVSSPTIKVAGYSSPIVALRKKMGLYANVRPVKSVEGIGRPVDMVIVRENTEDLYIKEERIFEKDGQKVAEAIKRISESATRRISKMAYEIALQRQAVRDLGADSLHTKPSVTVVHKSNVLSVSDGLFRETCKAVYEENIEKYGSIDYKEQIVDSMVYRMFREPEIFDVVVAPNLYGDILSDGAAALVGSLGVVPSANVGDNFAIGEPCHGSAPDIEGRGIANPIATIRSTALMLEFMGYSEPAAKIYSAVDANLKEDSIKTPDLGGKSSTQEVIDDIVKRF</sequence>
<dbReference type="GO" id="GO:0006102">
    <property type="term" value="P:isocitrate metabolic process"/>
    <property type="evidence" value="ECO:0007669"/>
    <property type="project" value="TreeGrafter"/>
</dbReference>
<proteinExistence type="inferred from homology"/>
<reference evidence="14 15" key="1">
    <citation type="journal article" date="2016" name="Proc. Natl. Acad. Sci. U.S.A.">
        <title>Comparative genomics of biotechnologically important yeasts.</title>
        <authorList>
            <person name="Riley R."/>
            <person name="Haridas S."/>
            <person name="Wolfe K.H."/>
            <person name="Lopes M.R."/>
            <person name="Hittinger C.T."/>
            <person name="Goeker M."/>
            <person name="Salamov A.A."/>
            <person name="Wisecaver J.H."/>
            <person name="Long T.M."/>
            <person name="Calvey C.H."/>
            <person name="Aerts A.L."/>
            <person name="Barry K.W."/>
            <person name="Choi C."/>
            <person name="Clum A."/>
            <person name="Coughlan A.Y."/>
            <person name="Deshpande S."/>
            <person name="Douglass A.P."/>
            <person name="Hanson S.J."/>
            <person name="Klenk H.-P."/>
            <person name="LaButti K.M."/>
            <person name="Lapidus A."/>
            <person name="Lindquist E.A."/>
            <person name="Lipzen A.M."/>
            <person name="Meier-Kolthoff J.P."/>
            <person name="Ohm R.A."/>
            <person name="Otillar R.P."/>
            <person name="Pangilinan J.L."/>
            <person name="Peng Y."/>
            <person name="Rokas A."/>
            <person name="Rosa C.A."/>
            <person name="Scheuner C."/>
            <person name="Sibirny A.A."/>
            <person name="Slot J.C."/>
            <person name="Stielow J.B."/>
            <person name="Sun H."/>
            <person name="Kurtzman C.P."/>
            <person name="Blackwell M."/>
            <person name="Grigoriev I.V."/>
            <person name="Jeffries T.W."/>
        </authorList>
    </citation>
    <scope>NUCLEOTIDE SEQUENCE [LARGE SCALE GENOMIC DNA]</scope>
    <source>
        <strain evidence="14 15">NRRL Y-2026</strain>
    </source>
</reference>
<dbReference type="GO" id="GO:0051287">
    <property type="term" value="F:NAD binding"/>
    <property type="evidence" value="ECO:0007669"/>
    <property type="project" value="InterPro"/>
</dbReference>
<dbReference type="SMART" id="SM01329">
    <property type="entry name" value="Iso_dh"/>
    <property type="match status" value="1"/>
</dbReference>
<comment type="similarity">
    <text evidence="2">Belongs to the isocitrate and isopropylmalate dehydrogenases family.</text>
</comment>
<dbReference type="PANTHER" id="PTHR11835:SF48">
    <property type="entry name" value="HOMOISOCITRATE DEHYDROGENASE, MITOCHONDRIAL"/>
    <property type="match status" value="1"/>
</dbReference>
<evidence type="ECO:0000256" key="3">
    <source>
        <dbReference type="ARBA" id="ARBA00022553"/>
    </source>
</evidence>
<dbReference type="Gene3D" id="3.40.718.10">
    <property type="entry name" value="Isopropylmalate Dehydrogenase"/>
    <property type="match status" value="1"/>
</dbReference>
<keyword evidence="9" id="KW-0457">Lysine biosynthesis</keyword>
<evidence type="ECO:0000256" key="11">
    <source>
        <dbReference type="ARBA" id="ARBA00060720"/>
    </source>
</evidence>
<dbReference type="EMBL" id="KV454002">
    <property type="protein sequence ID" value="ODQ47520.1"/>
    <property type="molecule type" value="Genomic_DNA"/>
</dbReference>